<evidence type="ECO:0000313" key="1">
    <source>
        <dbReference type="EMBL" id="EUB58597.1"/>
    </source>
</evidence>
<dbReference type="CTD" id="36342299"/>
<organism evidence="1 2">
    <name type="scientific">Echinococcus granulosus</name>
    <name type="common">Hydatid tapeworm</name>
    <dbReference type="NCBI Taxonomy" id="6210"/>
    <lineage>
        <taxon>Eukaryota</taxon>
        <taxon>Metazoa</taxon>
        <taxon>Spiralia</taxon>
        <taxon>Lophotrochozoa</taxon>
        <taxon>Platyhelminthes</taxon>
        <taxon>Cestoda</taxon>
        <taxon>Eucestoda</taxon>
        <taxon>Cyclophyllidea</taxon>
        <taxon>Taeniidae</taxon>
        <taxon>Echinococcus</taxon>
        <taxon>Echinococcus granulosus group</taxon>
    </lineage>
</organism>
<evidence type="ECO:0000313" key="2">
    <source>
        <dbReference type="Proteomes" id="UP000019149"/>
    </source>
</evidence>
<proteinExistence type="predicted"/>
<protein>
    <submittedName>
        <fullName evidence="1">Uncharacterized protein</fullName>
    </submittedName>
</protein>
<dbReference type="GeneID" id="36342299"/>
<dbReference type="EMBL" id="APAU02000059">
    <property type="protein sequence ID" value="EUB58597.1"/>
    <property type="molecule type" value="Genomic_DNA"/>
</dbReference>
<dbReference type="Proteomes" id="UP000019149">
    <property type="component" value="Unassembled WGS sequence"/>
</dbReference>
<sequence length="31" mass="3361">MYLAVWAGPLGHANSSDTFSAEVRGRRINIA</sequence>
<gene>
    <name evidence="1" type="ORF">EGR_06584</name>
</gene>
<comment type="caution">
    <text evidence="1">The sequence shown here is derived from an EMBL/GenBank/DDBJ whole genome shotgun (WGS) entry which is preliminary data.</text>
</comment>
<dbReference type="AlphaFoldDB" id="W6UKH1"/>
<name>W6UKH1_ECHGR</name>
<accession>W6UKH1</accession>
<keyword evidence="2" id="KW-1185">Reference proteome</keyword>
<dbReference type="KEGG" id="egl:EGR_06584"/>
<reference evidence="1 2" key="1">
    <citation type="journal article" date="2013" name="Nat. Genet.">
        <title>The genome of the hydatid tapeworm Echinococcus granulosus.</title>
        <authorList>
            <person name="Zheng H."/>
            <person name="Zhang W."/>
            <person name="Zhang L."/>
            <person name="Zhang Z."/>
            <person name="Li J."/>
            <person name="Lu G."/>
            <person name="Zhu Y."/>
            <person name="Wang Y."/>
            <person name="Huang Y."/>
            <person name="Liu J."/>
            <person name="Kang H."/>
            <person name="Chen J."/>
            <person name="Wang L."/>
            <person name="Chen A."/>
            <person name="Yu S."/>
            <person name="Gao Z."/>
            <person name="Jin L."/>
            <person name="Gu W."/>
            <person name="Wang Z."/>
            <person name="Zhao L."/>
            <person name="Shi B."/>
            <person name="Wen H."/>
            <person name="Lin R."/>
            <person name="Jones M.K."/>
            <person name="Brejova B."/>
            <person name="Vinar T."/>
            <person name="Zhao G."/>
            <person name="McManus D.P."/>
            <person name="Chen Z."/>
            <person name="Zhou Y."/>
            <person name="Wang S."/>
        </authorList>
    </citation>
    <scope>NUCLEOTIDE SEQUENCE [LARGE SCALE GENOMIC DNA]</scope>
</reference>
<dbReference type="RefSeq" id="XP_024349793.1">
    <property type="nucleotide sequence ID" value="XM_024495833.1"/>
</dbReference>